<evidence type="ECO:0000313" key="2">
    <source>
        <dbReference type="Proteomes" id="UP001596161"/>
    </source>
</evidence>
<protein>
    <submittedName>
        <fullName evidence="1">Uncharacterized protein</fullName>
    </submittedName>
</protein>
<accession>A0ABW0E9R2</accession>
<name>A0ABW0E9R2_9BACT</name>
<organism evidence="1 2">
    <name type="scientific">Adhaeribacter terreus</name>
    <dbReference type="NCBI Taxonomy" id="529703"/>
    <lineage>
        <taxon>Bacteria</taxon>
        <taxon>Pseudomonadati</taxon>
        <taxon>Bacteroidota</taxon>
        <taxon>Cytophagia</taxon>
        <taxon>Cytophagales</taxon>
        <taxon>Hymenobacteraceae</taxon>
        <taxon>Adhaeribacter</taxon>
    </lineage>
</organism>
<keyword evidence="2" id="KW-1185">Reference proteome</keyword>
<dbReference type="EMBL" id="JBHSKT010000003">
    <property type="protein sequence ID" value="MFC5270341.1"/>
    <property type="molecule type" value="Genomic_DNA"/>
</dbReference>
<gene>
    <name evidence="1" type="ORF">ACFPIB_06965</name>
</gene>
<dbReference type="RefSeq" id="WP_378016712.1">
    <property type="nucleotide sequence ID" value="NZ_JBHSKT010000003.1"/>
</dbReference>
<comment type="caution">
    <text evidence="1">The sequence shown here is derived from an EMBL/GenBank/DDBJ whole genome shotgun (WGS) entry which is preliminary data.</text>
</comment>
<evidence type="ECO:0000313" key="1">
    <source>
        <dbReference type="EMBL" id="MFC5270341.1"/>
    </source>
</evidence>
<proteinExistence type="predicted"/>
<dbReference type="Proteomes" id="UP001596161">
    <property type="component" value="Unassembled WGS sequence"/>
</dbReference>
<reference evidence="2" key="1">
    <citation type="journal article" date="2019" name="Int. J. Syst. Evol. Microbiol.">
        <title>The Global Catalogue of Microorganisms (GCM) 10K type strain sequencing project: providing services to taxonomists for standard genome sequencing and annotation.</title>
        <authorList>
            <consortium name="The Broad Institute Genomics Platform"/>
            <consortium name="The Broad Institute Genome Sequencing Center for Infectious Disease"/>
            <person name="Wu L."/>
            <person name="Ma J."/>
        </authorList>
    </citation>
    <scope>NUCLEOTIDE SEQUENCE [LARGE SCALE GENOMIC DNA]</scope>
    <source>
        <strain evidence="2">KACC 12602</strain>
    </source>
</reference>
<sequence>MRKEQNIIIFVFSQPTSVENKLWFCLSTKAAEGIKKKLLPKNQKQFLTTKA</sequence>